<dbReference type="PANTHER" id="PTHR42943">
    <property type="entry name" value="GLUTATHIONE S-TRANSFERASE KAPPA"/>
    <property type="match status" value="1"/>
</dbReference>
<dbReference type="InterPro" id="IPR014440">
    <property type="entry name" value="HCCAis_GSTk"/>
</dbReference>
<gene>
    <name evidence="4" type="ORF">OO17_01085</name>
</gene>
<dbReference type="InterPro" id="IPR001853">
    <property type="entry name" value="DSBA-like_thioredoxin_dom"/>
</dbReference>
<comment type="similarity">
    <text evidence="1">Belongs to the GST superfamily. NadH family.</text>
</comment>
<comment type="catalytic activity">
    <reaction evidence="1">
        <text>2-hydroxychromene-2-carboxylate = (3E)-4-(2-hydroxyphenyl)-2-oxobut-3-enoate</text>
        <dbReference type="Rhea" id="RHEA:27401"/>
        <dbReference type="ChEBI" id="CHEBI:59350"/>
        <dbReference type="ChEBI" id="CHEBI:59353"/>
        <dbReference type="EC" id="5.99.1.4"/>
    </reaction>
</comment>
<dbReference type="PATRIC" id="fig|1076.23.peg.1750"/>
<dbReference type="EMBL" id="JXXE01000023">
    <property type="protein sequence ID" value="KIZ48021.1"/>
    <property type="molecule type" value="Genomic_DNA"/>
</dbReference>
<evidence type="ECO:0000256" key="2">
    <source>
        <dbReference type="PIRSR" id="PIRSR006386-1"/>
    </source>
</evidence>
<dbReference type="EC" id="5.99.1.4" evidence="1"/>
<organism evidence="4 5">
    <name type="scientific">Rhodopseudomonas palustris</name>
    <dbReference type="NCBI Taxonomy" id="1076"/>
    <lineage>
        <taxon>Bacteria</taxon>
        <taxon>Pseudomonadati</taxon>
        <taxon>Pseudomonadota</taxon>
        <taxon>Alphaproteobacteria</taxon>
        <taxon>Hyphomicrobiales</taxon>
        <taxon>Nitrobacteraceae</taxon>
        <taxon>Rhodopseudomonas</taxon>
    </lineage>
</organism>
<dbReference type="GO" id="GO:0018845">
    <property type="term" value="F:2-hydroxychromene-2-carboxylate isomerase activity"/>
    <property type="evidence" value="ECO:0007669"/>
    <property type="project" value="UniProtKB-UniRule"/>
</dbReference>
<dbReference type="RefSeq" id="WP_044404536.1">
    <property type="nucleotide sequence ID" value="NZ_JXXE01000023.1"/>
</dbReference>
<dbReference type="InterPro" id="IPR051924">
    <property type="entry name" value="GST_Kappa/NadH"/>
</dbReference>
<dbReference type="InterPro" id="IPR036249">
    <property type="entry name" value="Thioredoxin-like_sf"/>
</dbReference>
<protein>
    <recommendedName>
        <fullName evidence="1">2-hydroxychromene-2-carboxylate isomerase</fullName>
        <ecNumber evidence="1">5.99.1.4</ecNumber>
    </recommendedName>
</protein>
<dbReference type="GO" id="GO:0016491">
    <property type="term" value="F:oxidoreductase activity"/>
    <property type="evidence" value="ECO:0007669"/>
    <property type="project" value="InterPro"/>
</dbReference>
<keyword evidence="1" id="KW-0413">Isomerase</keyword>
<dbReference type="OrthoDB" id="5244108at2"/>
<dbReference type="SUPFAM" id="SSF52833">
    <property type="entry name" value="Thioredoxin-like"/>
    <property type="match status" value="1"/>
</dbReference>
<dbReference type="Pfam" id="PF01323">
    <property type="entry name" value="DSBA"/>
    <property type="match status" value="1"/>
</dbReference>
<name>A0A0D7F5G9_RHOPL</name>
<reference evidence="4 5" key="1">
    <citation type="submission" date="2014-11" db="EMBL/GenBank/DDBJ databases">
        <title>Genomics and ecophysiology of heterotrophic nitrogen fixing bacteria isolated from estuarine surface water.</title>
        <authorList>
            <person name="Bentzon-Tilia M."/>
            <person name="Severin I."/>
            <person name="Hansen L.H."/>
            <person name="Riemann L."/>
        </authorList>
    </citation>
    <scope>NUCLEOTIDE SEQUENCE [LARGE SCALE GENOMIC DNA]</scope>
    <source>
        <strain evidence="4 5">BAL398</strain>
    </source>
</reference>
<feature type="active site" description="Nucleophile" evidence="2">
    <location>
        <position position="13"/>
    </location>
</feature>
<dbReference type="PANTHER" id="PTHR42943:SF2">
    <property type="entry name" value="GLUTATHIONE S-TRANSFERASE KAPPA 1"/>
    <property type="match status" value="1"/>
</dbReference>
<dbReference type="Proteomes" id="UP000032515">
    <property type="component" value="Unassembled WGS sequence"/>
</dbReference>
<comment type="caution">
    <text evidence="4">The sequence shown here is derived from an EMBL/GenBank/DDBJ whole genome shotgun (WGS) entry which is preliminary data.</text>
</comment>
<dbReference type="PIRSF" id="PIRSF006386">
    <property type="entry name" value="HCCAis_GSTk"/>
    <property type="match status" value="1"/>
</dbReference>
<sequence>MALAIELYWSFRSPYSYIVLPRIMSLRESHMVSVDFRIVNPAAIRNPSYFARMDPLARPYFVLDSARAAAFQGLPFRRPVPDPINQDPKTLAIAAEQPLALRLSRLGIAATEEGRGVEFGWEVAKLLWSGEVDGWDRGDHLAEAARRAGLALSHLQSAVDIHRERFDAQLADNDHALKAAGHWGVPTMVFENEPFFGQDRFDVLVWRLKQRGLARRGASPKSESL</sequence>
<feature type="domain" description="DSBA-like thioredoxin" evidence="3">
    <location>
        <begin position="5"/>
        <end position="208"/>
    </location>
</feature>
<dbReference type="AlphaFoldDB" id="A0A0D7F5G9"/>
<proteinExistence type="inferred from homology"/>
<dbReference type="Gene3D" id="3.40.30.10">
    <property type="entry name" value="Glutaredoxin"/>
    <property type="match status" value="1"/>
</dbReference>
<evidence type="ECO:0000313" key="5">
    <source>
        <dbReference type="Proteomes" id="UP000032515"/>
    </source>
</evidence>
<accession>A0A0D7F5G9</accession>
<evidence type="ECO:0000313" key="4">
    <source>
        <dbReference type="EMBL" id="KIZ48021.1"/>
    </source>
</evidence>
<evidence type="ECO:0000256" key="1">
    <source>
        <dbReference type="PIRNR" id="PIRNR006386"/>
    </source>
</evidence>
<evidence type="ECO:0000259" key="3">
    <source>
        <dbReference type="Pfam" id="PF01323"/>
    </source>
</evidence>